<name>A0ABM8CSN8_9NOCA</name>
<reference evidence="1 2" key="1">
    <citation type="submission" date="2022-11" db="EMBL/GenBank/DDBJ databases">
        <title>Genome Sequencing of Nocardia sp. ON39_IFM12276 and assembly.</title>
        <authorList>
            <person name="Shimojima M."/>
            <person name="Toyokawa M."/>
            <person name="Uesaka K."/>
        </authorList>
    </citation>
    <scope>NUCLEOTIDE SEQUENCE [LARGE SCALE GENOMIC DNA]</scope>
    <source>
        <strain evidence="1 2">IFM 12276</strain>
    </source>
</reference>
<gene>
    <name evidence="1" type="ORF">IFM12276_07160</name>
</gene>
<dbReference type="EMBL" id="AP026978">
    <property type="protein sequence ID" value="BDT97687.1"/>
    <property type="molecule type" value="Genomic_DNA"/>
</dbReference>
<dbReference type="Proteomes" id="UP001317870">
    <property type="component" value="Chromosome"/>
</dbReference>
<evidence type="ECO:0000313" key="1">
    <source>
        <dbReference type="EMBL" id="BDT97687.1"/>
    </source>
</evidence>
<proteinExistence type="predicted"/>
<protein>
    <submittedName>
        <fullName evidence="1">Uncharacterized protein</fullName>
    </submittedName>
</protein>
<keyword evidence="2" id="KW-1185">Reference proteome</keyword>
<sequence length="97" mass="9754">MPSALAPVVAVAPVVPVGSSPVRVGLPVAVPGLIIEVTMPVMLAIPVLALSPALSSPPQPAETSPAATSTAVNPAVRRAKWCMSILSLWATGTPRTP</sequence>
<evidence type="ECO:0000313" key="2">
    <source>
        <dbReference type="Proteomes" id="UP001317870"/>
    </source>
</evidence>
<accession>A0ABM8CSN8</accession>
<organism evidence="1 2">
    <name type="scientific">Nocardia sputorum</name>
    <dbReference type="NCBI Taxonomy" id="2984338"/>
    <lineage>
        <taxon>Bacteria</taxon>
        <taxon>Bacillati</taxon>
        <taxon>Actinomycetota</taxon>
        <taxon>Actinomycetes</taxon>
        <taxon>Mycobacteriales</taxon>
        <taxon>Nocardiaceae</taxon>
        <taxon>Nocardia</taxon>
    </lineage>
</organism>